<feature type="transmembrane region" description="Helical" evidence="17">
    <location>
        <begin position="265"/>
        <end position="283"/>
    </location>
</feature>
<evidence type="ECO:0000256" key="2">
    <source>
        <dbReference type="ARBA" id="ARBA00004448"/>
    </source>
</evidence>
<name>A0A6B9UEH0_9HYME</name>
<dbReference type="PANTHER" id="PTHR42829">
    <property type="entry name" value="NADH-UBIQUINONE OXIDOREDUCTASE CHAIN 5"/>
    <property type="match status" value="1"/>
</dbReference>
<evidence type="ECO:0000256" key="15">
    <source>
        <dbReference type="ARBA" id="ARBA00023136"/>
    </source>
</evidence>
<evidence type="ECO:0000259" key="18">
    <source>
        <dbReference type="Pfam" id="PF00361"/>
    </source>
</evidence>
<feature type="transmembrane region" description="Helical" evidence="17">
    <location>
        <begin position="332"/>
        <end position="350"/>
    </location>
</feature>
<feature type="domain" description="NADH dehydrogenase subunit 5 C-terminal" evidence="20">
    <location>
        <begin position="386"/>
        <end position="556"/>
    </location>
</feature>
<dbReference type="InterPro" id="IPR001750">
    <property type="entry name" value="ND/Mrp_TM"/>
</dbReference>
<sequence>MLLYYLSSLMFLLLSMMMFYFSIIFMINKLHIFFEWNFIMMNSVNMNMYMYIDWMTLMFMFTVLLISSMIMLYCIEYMSHDNNNIRFFWILLFFIISMLFMIISPNILTILIGWDGLGLTSFCLIIFYQNKNSMNSGMLTLLINRLGDIFIIMGISLMLMFGTWSFLNYNNLIYLIIMLITLASFTKSAQFPFSSWLPAAMAAPTPVSSLVHSSTLVTAGIYLLIRFNNILINYSNWTKYMMLTGLMTMLMAGMSANFEFDLKKIIAYSTLSQLGLMMMILSMKLFNLAYFHLITHAMFKSMLFMCSGVMIHSMNNIQDIRYMGMLNKFMPMTTMMFLIANYSLCGMPFFSGFYSKDLILESLFNMKINYMIYILLILSTSLTVIYSFRLMYYLMMKDFKFYSMNMIKEVKIMNYSMLILMILSISFGMGLNWLIYNNIENNFLMKFEKMLILMICILGFMLNLFLIYNISFIKNLYFSNFFLGKMWFMYKFNLLMIYNLLKFGKFYSLMFDKGWSEEVYKNYFMNLNNNIIKFNMLKFNMLINLIYIMLIIIVSVSMLY</sequence>
<feature type="transmembrane region" description="Helical" evidence="17">
    <location>
        <begin position="539"/>
        <end position="559"/>
    </location>
</feature>
<dbReference type="InterPro" id="IPR001516">
    <property type="entry name" value="Proton_antipo_N"/>
</dbReference>
<evidence type="ECO:0000256" key="11">
    <source>
        <dbReference type="ARBA" id="ARBA00022989"/>
    </source>
</evidence>
<evidence type="ECO:0000256" key="5">
    <source>
        <dbReference type="ARBA" id="ARBA00022448"/>
    </source>
</evidence>
<evidence type="ECO:0000256" key="6">
    <source>
        <dbReference type="ARBA" id="ARBA00022660"/>
    </source>
</evidence>
<comment type="function">
    <text evidence="1">Core subunit of the mitochondrial membrane respiratory chain NADH dehydrogenase (Complex I) that is believed to belong to the minimal assembly required for catalysis. Complex I functions in the transfer of electrons from NADH to the respiratory chain. The immediate electron acceptor for the enzyme is believed to be ubiquinone.</text>
</comment>
<evidence type="ECO:0000256" key="7">
    <source>
        <dbReference type="ARBA" id="ARBA00022692"/>
    </source>
</evidence>
<keyword evidence="14 17" id="KW-0496">Mitochondrion</keyword>
<evidence type="ECO:0000256" key="1">
    <source>
        <dbReference type="ARBA" id="ARBA00003257"/>
    </source>
</evidence>
<evidence type="ECO:0000256" key="8">
    <source>
        <dbReference type="ARBA" id="ARBA00022792"/>
    </source>
</evidence>
<evidence type="ECO:0000259" key="20">
    <source>
        <dbReference type="Pfam" id="PF06455"/>
    </source>
</evidence>
<feature type="domain" description="NADH-Ubiquinone oxidoreductase (complex I) chain 5 N-terminal" evidence="19">
    <location>
        <begin position="39"/>
        <end position="88"/>
    </location>
</feature>
<comment type="subcellular location">
    <subcellularLocation>
        <location evidence="2">Mitochondrion inner membrane</location>
        <topology evidence="2">Multi-pass membrane protein</topology>
    </subcellularLocation>
</comment>
<feature type="transmembrane region" description="Helical" evidence="17">
    <location>
        <begin position="482"/>
        <end position="501"/>
    </location>
</feature>
<comment type="catalytic activity">
    <reaction evidence="16 17">
        <text>a ubiquinone + NADH + 5 H(+)(in) = a ubiquinol + NAD(+) + 4 H(+)(out)</text>
        <dbReference type="Rhea" id="RHEA:29091"/>
        <dbReference type="Rhea" id="RHEA-COMP:9565"/>
        <dbReference type="Rhea" id="RHEA-COMP:9566"/>
        <dbReference type="ChEBI" id="CHEBI:15378"/>
        <dbReference type="ChEBI" id="CHEBI:16389"/>
        <dbReference type="ChEBI" id="CHEBI:17976"/>
        <dbReference type="ChEBI" id="CHEBI:57540"/>
        <dbReference type="ChEBI" id="CHEBI:57945"/>
        <dbReference type="EC" id="7.1.1.2"/>
    </reaction>
</comment>
<evidence type="ECO:0000256" key="16">
    <source>
        <dbReference type="ARBA" id="ARBA00049551"/>
    </source>
</evidence>
<organism evidence="21">
    <name type="scientific">Tamarixia radiata</name>
    <dbReference type="NCBI Taxonomy" id="459345"/>
    <lineage>
        <taxon>Eukaryota</taxon>
        <taxon>Metazoa</taxon>
        <taxon>Ecdysozoa</taxon>
        <taxon>Arthropoda</taxon>
        <taxon>Hexapoda</taxon>
        <taxon>Insecta</taxon>
        <taxon>Pterygota</taxon>
        <taxon>Neoptera</taxon>
        <taxon>Endopterygota</taxon>
        <taxon>Hymenoptera</taxon>
        <taxon>Apocrita</taxon>
        <taxon>Proctotrupomorpha</taxon>
        <taxon>Chalcidoidea</taxon>
        <taxon>Eulophidae</taxon>
        <taxon>Tetrastichinae</taxon>
        <taxon>Tamarixia</taxon>
    </lineage>
</organism>
<feature type="domain" description="NADH:quinone oxidoreductase/Mrp antiporter transmembrane" evidence="18">
    <location>
        <begin position="104"/>
        <end position="378"/>
    </location>
</feature>
<keyword evidence="9" id="KW-1278">Translocase</keyword>
<evidence type="ECO:0000256" key="14">
    <source>
        <dbReference type="ARBA" id="ARBA00023128"/>
    </source>
</evidence>
<evidence type="ECO:0000256" key="10">
    <source>
        <dbReference type="ARBA" id="ARBA00022982"/>
    </source>
</evidence>
<evidence type="ECO:0000256" key="4">
    <source>
        <dbReference type="ARBA" id="ARBA00021096"/>
    </source>
</evidence>
<feature type="transmembrane region" description="Helical" evidence="17">
    <location>
        <begin position="87"/>
        <end position="104"/>
    </location>
</feature>
<dbReference type="PANTHER" id="PTHR42829:SF2">
    <property type="entry name" value="NADH-UBIQUINONE OXIDOREDUCTASE CHAIN 5"/>
    <property type="match status" value="1"/>
</dbReference>
<keyword evidence="10" id="KW-0249">Electron transport</keyword>
<dbReference type="GO" id="GO:0005743">
    <property type="term" value="C:mitochondrial inner membrane"/>
    <property type="evidence" value="ECO:0007669"/>
    <property type="project" value="UniProtKB-SubCell"/>
</dbReference>
<accession>A0A6B9UEH0</accession>
<feature type="transmembrane region" description="Helical" evidence="17">
    <location>
        <begin position="415"/>
        <end position="435"/>
    </location>
</feature>
<feature type="transmembrane region" description="Helical" evidence="17">
    <location>
        <begin position="110"/>
        <end position="128"/>
    </location>
</feature>
<keyword evidence="7 17" id="KW-0812">Transmembrane</keyword>
<dbReference type="EMBL" id="MN123622">
    <property type="protein sequence ID" value="QHN60230.1"/>
    <property type="molecule type" value="Genomic_DNA"/>
</dbReference>
<dbReference type="EC" id="7.1.1.2" evidence="3 17"/>
<dbReference type="InterPro" id="IPR003945">
    <property type="entry name" value="NU5C-like"/>
</dbReference>
<feature type="transmembrane region" description="Helical" evidence="17">
    <location>
        <begin position="149"/>
        <end position="167"/>
    </location>
</feature>
<geneLocation type="mitochondrion" evidence="21"/>
<dbReference type="GO" id="GO:0008137">
    <property type="term" value="F:NADH dehydrogenase (ubiquinone) activity"/>
    <property type="evidence" value="ECO:0007669"/>
    <property type="project" value="UniProtKB-EC"/>
</dbReference>
<dbReference type="PRINTS" id="PR01434">
    <property type="entry name" value="NADHDHGNASE5"/>
</dbReference>
<keyword evidence="12 17" id="KW-0520">NAD</keyword>
<keyword evidence="5 17" id="KW-0813">Transport</keyword>
<proteinExistence type="inferred from homology"/>
<keyword evidence="15 17" id="KW-0472">Membrane</keyword>
<comment type="similarity">
    <text evidence="17">Belongs to the complex I subunit 5 family.</text>
</comment>
<reference evidence="21" key="1">
    <citation type="journal article" date="2019" name="Mitochondrial DNA Part B Resour">
        <title>Mitochondrial genome of Tamarixia radiata (Hymenoptera: Chalcidoidea: Eulophidae) and phylogenetic analysis.</title>
        <authorList>
            <person name="Du Y."/>
            <person name="Song X."/>
            <person name="Liu X."/>
            <person name="Ouyang Z."/>
            <person name="Lu Z."/>
        </authorList>
    </citation>
    <scope>NUCLEOTIDE SEQUENCE</scope>
</reference>
<evidence type="ECO:0000259" key="19">
    <source>
        <dbReference type="Pfam" id="PF00662"/>
    </source>
</evidence>
<evidence type="ECO:0000256" key="17">
    <source>
        <dbReference type="RuleBase" id="RU003404"/>
    </source>
</evidence>
<dbReference type="Pfam" id="PF06455">
    <property type="entry name" value="NADH5_C"/>
    <property type="match status" value="1"/>
</dbReference>
<evidence type="ECO:0000256" key="9">
    <source>
        <dbReference type="ARBA" id="ARBA00022967"/>
    </source>
</evidence>
<feature type="transmembrane region" description="Helical" evidence="17">
    <location>
        <begin position="450"/>
        <end position="470"/>
    </location>
</feature>
<dbReference type="GO" id="GO:0003954">
    <property type="term" value="F:NADH dehydrogenase activity"/>
    <property type="evidence" value="ECO:0007669"/>
    <property type="project" value="TreeGrafter"/>
</dbReference>
<evidence type="ECO:0000313" key="21">
    <source>
        <dbReference type="EMBL" id="QHN60230.1"/>
    </source>
</evidence>
<keyword evidence="11 17" id="KW-1133">Transmembrane helix</keyword>
<protein>
    <recommendedName>
        <fullName evidence="4 17">NADH-ubiquinone oxidoreductase chain 5</fullName>
        <ecNumber evidence="3 17">7.1.1.2</ecNumber>
    </recommendedName>
</protein>
<dbReference type="Pfam" id="PF00361">
    <property type="entry name" value="Proton_antipo_M"/>
    <property type="match status" value="1"/>
</dbReference>
<feature type="transmembrane region" description="Helical" evidence="17">
    <location>
        <begin position="54"/>
        <end position="75"/>
    </location>
</feature>
<feature type="transmembrane region" description="Helical" evidence="17">
    <location>
        <begin position="205"/>
        <end position="225"/>
    </location>
</feature>
<comment type="function">
    <text evidence="17">Core subunit of the mitochondrial membrane respiratory chain NADH dehydrogenase (Complex I) which catalyzes electron transfer from NADH through the respiratory chain, using ubiquinone as an electron acceptor. Essential for the catalytic activity and assembly of complex I.</text>
</comment>
<dbReference type="InterPro" id="IPR010934">
    <property type="entry name" value="NADH_DH_su5_C"/>
</dbReference>
<keyword evidence="8" id="KW-0999">Mitochondrion inner membrane</keyword>
<gene>
    <name evidence="21" type="primary">ND5</name>
</gene>
<feature type="transmembrane region" description="Helical" evidence="17">
    <location>
        <begin position="237"/>
        <end position="258"/>
    </location>
</feature>
<feature type="transmembrane region" description="Helical" evidence="17">
    <location>
        <begin position="289"/>
        <end position="311"/>
    </location>
</feature>
<dbReference type="GO" id="GO:0042773">
    <property type="term" value="P:ATP synthesis coupled electron transport"/>
    <property type="evidence" value="ECO:0007669"/>
    <property type="project" value="InterPro"/>
</dbReference>
<keyword evidence="6" id="KW-0679">Respiratory chain</keyword>
<feature type="transmembrane region" description="Helical" evidence="17">
    <location>
        <begin position="12"/>
        <end position="34"/>
    </location>
</feature>
<feature type="transmembrane region" description="Helical" evidence="17">
    <location>
        <begin position="370"/>
        <end position="394"/>
    </location>
</feature>
<evidence type="ECO:0000256" key="3">
    <source>
        <dbReference type="ARBA" id="ARBA00012944"/>
    </source>
</evidence>
<evidence type="ECO:0000256" key="12">
    <source>
        <dbReference type="ARBA" id="ARBA00023027"/>
    </source>
</evidence>
<keyword evidence="13 17" id="KW-0830">Ubiquinone</keyword>
<feature type="transmembrane region" description="Helical" evidence="17">
    <location>
        <begin position="173"/>
        <end position="193"/>
    </location>
</feature>
<evidence type="ECO:0000256" key="13">
    <source>
        <dbReference type="ARBA" id="ARBA00023075"/>
    </source>
</evidence>
<dbReference type="GO" id="GO:0015990">
    <property type="term" value="P:electron transport coupled proton transport"/>
    <property type="evidence" value="ECO:0007669"/>
    <property type="project" value="TreeGrafter"/>
</dbReference>
<dbReference type="Pfam" id="PF00662">
    <property type="entry name" value="Proton_antipo_N"/>
    <property type="match status" value="1"/>
</dbReference>
<dbReference type="AlphaFoldDB" id="A0A6B9UEH0"/>